<dbReference type="Pfam" id="PF00072">
    <property type="entry name" value="Response_reg"/>
    <property type="match status" value="2"/>
</dbReference>
<dbReference type="InterPro" id="IPR001789">
    <property type="entry name" value="Sig_transdc_resp-reg_receiver"/>
</dbReference>
<evidence type="ECO:0000256" key="1">
    <source>
        <dbReference type="ARBA" id="ARBA00012528"/>
    </source>
</evidence>
<dbReference type="SUPFAM" id="SSF52172">
    <property type="entry name" value="CheY-like"/>
    <property type="match status" value="2"/>
</dbReference>
<feature type="modified residue" description="4-aspartylphosphate" evidence="3">
    <location>
        <position position="175"/>
    </location>
</feature>
<evidence type="ECO:0000313" key="6">
    <source>
        <dbReference type="EMBL" id="ASQ30657.1"/>
    </source>
</evidence>
<dbReference type="SMART" id="SM00267">
    <property type="entry name" value="GGDEF"/>
    <property type="match status" value="1"/>
</dbReference>
<dbReference type="EMBL" id="CP022347">
    <property type="protein sequence ID" value="ASQ30657.1"/>
    <property type="molecule type" value="Genomic_DNA"/>
</dbReference>
<accession>A0A222MXB3</accession>
<evidence type="ECO:0000259" key="4">
    <source>
        <dbReference type="PROSITE" id="PS50110"/>
    </source>
</evidence>
<dbReference type="InterPro" id="IPR029787">
    <property type="entry name" value="Nucleotide_cyclase"/>
</dbReference>
<dbReference type="Proteomes" id="UP000201169">
    <property type="component" value="Chromosome"/>
</dbReference>
<feature type="domain" description="Response regulatory" evidence="4">
    <location>
        <begin position="3"/>
        <end position="117"/>
    </location>
</feature>
<dbReference type="GO" id="GO:0052621">
    <property type="term" value="F:diguanylate cyclase activity"/>
    <property type="evidence" value="ECO:0007669"/>
    <property type="project" value="UniProtKB-EC"/>
</dbReference>
<dbReference type="KEGG" id="cavi:CAV_1000"/>
<dbReference type="InterPro" id="IPR000160">
    <property type="entry name" value="GGDEF_dom"/>
</dbReference>
<dbReference type="Gene3D" id="3.30.70.270">
    <property type="match status" value="1"/>
</dbReference>
<dbReference type="PROSITE" id="PS50887">
    <property type="entry name" value="GGDEF"/>
    <property type="match status" value="1"/>
</dbReference>
<feature type="domain" description="GGDEF" evidence="5">
    <location>
        <begin position="283"/>
        <end position="413"/>
    </location>
</feature>
<organism evidence="6 7">
    <name type="scientific">Campylobacter avium LMG 24591</name>
    <dbReference type="NCBI Taxonomy" id="522484"/>
    <lineage>
        <taxon>Bacteria</taxon>
        <taxon>Pseudomonadati</taxon>
        <taxon>Campylobacterota</taxon>
        <taxon>Epsilonproteobacteria</taxon>
        <taxon>Campylobacterales</taxon>
        <taxon>Campylobacteraceae</taxon>
        <taxon>Campylobacter</taxon>
    </lineage>
</organism>
<dbReference type="InterPro" id="IPR050469">
    <property type="entry name" value="Diguanylate_Cyclase"/>
</dbReference>
<dbReference type="OrthoDB" id="9778432at2"/>
<keyword evidence="3" id="KW-0597">Phosphoprotein</keyword>
<evidence type="ECO:0000256" key="3">
    <source>
        <dbReference type="PROSITE-ProRule" id="PRU00169"/>
    </source>
</evidence>
<dbReference type="GO" id="GO:0000160">
    <property type="term" value="P:phosphorelay signal transduction system"/>
    <property type="evidence" value="ECO:0007669"/>
    <property type="project" value="InterPro"/>
</dbReference>
<dbReference type="PROSITE" id="PS50110">
    <property type="entry name" value="RESPONSE_REGULATORY"/>
    <property type="match status" value="2"/>
</dbReference>
<keyword evidence="7" id="KW-1185">Reference proteome</keyword>
<dbReference type="SUPFAM" id="SSF55073">
    <property type="entry name" value="Nucleotide cyclase"/>
    <property type="match status" value="1"/>
</dbReference>
<dbReference type="SMART" id="SM00448">
    <property type="entry name" value="REC"/>
    <property type="match status" value="2"/>
</dbReference>
<feature type="domain" description="Response regulatory" evidence="4">
    <location>
        <begin position="125"/>
        <end position="241"/>
    </location>
</feature>
<dbReference type="Pfam" id="PF00990">
    <property type="entry name" value="GGDEF"/>
    <property type="match status" value="1"/>
</dbReference>
<evidence type="ECO:0000313" key="7">
    <source>
        <dbReference type="Proteomes" id="UP000201169"/>
    </source>
</evidence>
<sequence>MGKILIIDDNKMLTKLLAKKISSVFNFEIDIAFSFAEAKSLVESGEKYFVCFADLCLPDALNGEIVDFLLGHSLLVVVLTANSSNEIKQRFLDKQIYSYISKESDTCIDEIISAVELLSRFQKFRVILAMSNINERNNIKNMLSLRNFNILAAAHGEEALSYLNDNADINLLICDAKMPVVDGLDLLAKVRLTYPKNQLGFIALGDKDDSLESAFLRGGANEFIAKPFSKELFNARLDRYLKDMNDLQLLNHFNDLEPLTGAKKSLYLKSYIEDYLSEKQENEPFALALIDIDNLKSINSEYGYSVGDEALRLAVKEIFNETMGRDIVGHFTSEKICVLLKNVDNEKAIRIFSSIRTNIKNKALLVSLDELYFTVSIGVTFATNSTYEELTQKALQALYTAKNNGRDRVEICF</sequence>
<dbReference type="PANTHER" id="PTHR45138">
    <property type="entry name" value="REGULATORY COMPONENTS OF SENSORY TRANSDUCTION SYSTEM"/>
    <property type="match status" value="1"/>
</dbReference>
<dbReference type="GO" id="GO:0005886">
    <property type="term" value="C:plasma membrane"/>
    <property type="evidence" value="ECO:0007669"/>
    <property type="project" value="TreeGrafter"/>
</dbReference>
<evidence type="ECO:0000259" key="5">
    <source>
        <dbReference type="PROSITE" id="PS50887"/>
    </source>
</evidence>
<dbReference type="EC" id="2.7.7.65" evidence="1"/>
<feature type="modified residue" description="4-aspartylphosphate" evidence="3">
    <location>
        <position position="54"/>
    </location>
</feature>
<gene>
    <name evidence="6" type="primary">cbrR</name>
    <name evidence="6" type="ORF">CAV_1000</name>
</gene>
<dbReference type="InterPro" id="IPR043128">
    <property type="entry name" value="Rev_trsase/Diguanyl_cyclase"/>
</dbReference>
<dbReference type="NCBIfam" id="TIGR00254">
    <property type="entry name" value="GGDEF"/>
    <property type="match status" value="1"/>
</dbReference>
<proteinExistence type="predicted"/>
<dbReference type="CDD" id="cd01949">
    <property type="entry name" value="GGDEF"/>
    <property type="match status" value="1"/>
</dbReference>
<dbReference type="InterPro" id="IPR011006">
    <property type="entry name" value="CheY-like_superfamily"/>
</dbReference>
<dbReference type="AlphaFoldDB" id="A0A222MXB3"/>
<name>A0A222MXB3_9BACT</name>
<reference evidence="6 7" key="1">
    <citation type="submission" date="2017-07" db="EMBL/GenBank/DDBJ databases">
        <title>Analysis of two Campylobacter avium genomes and identification of a novel hippuricase gene.</title>
        <authorList>
            <person name="Miller W.G."/>
            <person name="Chapman M.H."/>
            <person name="Yee E."/>
            <person name="Revez J."/>
            <person name="Bono J.L."/>
            <person name="Rossi M."/>
        </authorList>
    </citation>
    <scope>NUCLEOTIDE SEQUENCE [LARGE SCALE GENOMIC DNA]</scope>
    <source>
        <strain evidence="6 7">LMG 24591</strain>
    </source>
</reference>
<dbReference type="GO" id="GO:1902201">
    <property type="term" value="P:negative regulation of bacterial-type flagellum-dependent cell motility"/>
    <property type="evidence" value="ECO:0007669"/>
    <property type="project" value="TreeGrafter"/>
</dbReference>
<dbReference type="GO" id="GO:0043709">
    <property type="term" value="P:cell adhesion involved in single-species biofilm formation"/>
    <property type="evidence" value="ECO:0007669"/>
    <property type="project" value="TreeGrafter"/>
</dbReference>
<protein>
    <recommendedName>
        <fullName evidence="1">diguanylate cyclase</fullName>
        <ecNumber evidence="1">2.7.7.65</ecNumber>
    </recommendedName>
</protein>
<evidence type="ECO:0000256" key="2">
    <source>
        <dbReference type="ARBA" id="ARBA00034247"/>
    </source>
</evidence>
<comment type="catalytic activity">
    <reaction evidence="2">
        <text>2 GTP = 3',3'-c-di-GMP + 2 diphosphate</text>
        <dbReference type="Rhea" id="RHEA:24898"/>
        <dbReference type="ChEBI" id="CHEBI:33019"/>
        <dbReference type="ChEBI" id="CHEBI:37565"/>
        <dbReference type="ChEBI" id="CHEBI:58805"/>
        <dbReference type="EC" id="2.7.7.65"/>
    </reaction>
</comment>
<dbReference type="PANTHER" id="PTHR45138:SF9">
    <property type="entry name" value="DIGUANYLATE CYCLASE DGCM-RELATED"/>
    <property type="match status" value="1"/>
</dbReference>
<dbReference type="RefSeq" id="WP_094325408.1">
    <property type="nucleotide sequence ID" value="NZ_CP022347.1"/>
</dbReference>
<dbReference type="Gene3D" id="3.40.50.2300">
    <property type="match status" value="2"/>
</dbReference>